<dbReference type="GO" id="GO:0009252">
    <property type="term" value="P:peptidoglycan biosynthetic process"/>
    <property type="evidence" value="ECO:0007669"/>
    <property type="project" value="UniProtKB-UniRule"/>
</dbReference>
<dbReference type="GO" id="GO:0046872">
    <property type="term" value="F:metal ion binding"/>
    <property type="evidence" value="ECO:0007669"/>
    <property type="project" value="UniProtKB-KW"/>
</dbReference>
<dbReference type="PIRSF" id="PIRSF039102">
    <property type="entry name" value="Ddl/VanB"/>
    <property type="match status" value="1"/>
</dbReference>
<keyword evidence="29" id="KW-1185">Reference proteome</keyword>
<evidence type="ECO:0000259" key="27">
    <source>
        <dbReference type="PROSITE" id="PS50975"/>
    </source>
</evidence>
<sequence length="368" mass="41230">MSKINVMVVFGGRSGEHEVSLMSATSVLRAMNKEKYNITTVGITKKGIWKLYRGSIDKIQSGEWEGIADNWAKENNFSTNISVLPSEEGKGIINFGDGKTEKIDVVFPVLHGPFGEDGTIQGLFEMMNIPYVGTGVLASSLAMDKAMSKKLFELEGIPQAKYHAFLVKEYKENEKEVLDTIEEKFTYPVFVKPANMGSSVGITKVHNREKLEKAIELAAKYDRKIVVEEGINGREIECSVLGNDEPIASLPAEIIPSAEFYDYNDKYFAGTSKFEIPANLPEDVIEGIRSLSVKVYKLLDCSGLSRVDCFIERDSNRILLNEVNTMPGFTQISMYPKMWEATGIEYEELIDRLIELAIERFNERSILG</sequence>
<feature type="binding site" evidence="25">
    <location>
        <position position="324"/>
    </location>
    <ligand>
        <name>Mg(2+)</name>
        <dbReference type="ChEBI" id="CHEBI:18420"/>
        <label>2</label>
    </ligand>
</feature>
<dbReference type="RefSeq" id="WP_012158170.1">
    <property type="nucleotide sequence ID" value="NC_009922.1"/>
</dbReference>
<dbReference type="GO" id="GO:0008716">
    <property type="term" value="F:D-alanine-D-alanine ligase activity"/>
    <property type="evidence" value="ECO:0007669"/>
    <property type="project" value="UniProtKB-UniRule"/>
</dbReference>
<protein>
    <recommendedName>
        <fullName evidence="19 22">D-alanine--D-alanine ligase</fullName>
        <ecNumber evidence="6 22">6.3.2.4</ecNumber>
    </recommendedName>
    <alternativeName>
        <fullName evidence="21 22">D-Ala-D-Ala ligase</fullName>
    </alternativeName>
    <alternativeName>
        <fullName evidence="20 22">D-alanylalanine synthetase</fullName>
    </alternativeName>
</protein>
<dbReference type="Gene3D" id="3.40.50.20">
    <property type="match status" value="1"/>
</dbReference>
<evidence type="ECO:0000256" key="20">
    <source>
        <dbReference type="ARBA" id="ARBA00076288"/>
    </source>
</evidence>
<proteinExistence type="inferred from homology"/>
<evidence type="ECO:0000256" key="12">
    <source>
        <dbReference type="ARBA" id="ARBA00022842"/>
    </source>
</evidence>
<comment type="similarity">
    <text evidence="5 22">Belongs to the D-alanine--D-alanine ligase family.</text>
</comment>
<feature type="binding site" evidence="24">
    <location>
        <begin position="198"/>
        <end position="199"/>
    </location>
    <ligand>
        <name>ATP</name>
        <dbReference type="ChEBI" id="CHEBI:30616"/>
    </ligand>
</feature>
<gene>
    <name evidence="22" type="primary">ddl</name>
    <name evidence="28" type="ordered locus">Clos_0292</name>
</gene>
<dbReference type="FunFam" id="3.30.470.20:FF:000008">
    <property type="entry name" value="D-alanine--D-alanine ligase"/>
    <property type="match status" value="1"/>
</dbReference>
<keyword evidence="7 22" id="KW-0963">Cytoplasm</keyword>
<comment type="cofactor">
    <cofactor evidence="25">
        <name>Mg(2+)</name>
        <dbReference type="ChEBI" id="CHEBI:18420"/>
    </cofactor>
    <cofactor evidence="25">
        <name>Mn(2+)</name>
        <dbReference type="ChEBI" id="CHEBI:29035"/>
    </cofactor>
    <text evidence="25">Binds 2 magnesium or manganese ions per subunit.</text>
</comment>
<dbReference type="GO" id="GO:0008360">
    <property type="term" value="P:regulation of cell shape"/>
    <property type="evidence" value="ECO:0007669"/>
    <property type="project" value="UniProtKB-KW"/>
</dbReference>
<keyword evidence="15 25" id="KW-0464">Manganese</keyword>
<dbReference type="Gene3D" id="3.30.470.20">
    <property type="entry name" value="ATP-grasp fold, B domain"/>
    <property type="match status" value="1"/>
</dbReference>
<evidence type="ECO:0000256" key="26">
    <source>
        <dbReference type="PROSITE-ProRule" id="PRU00409"/>
    </source>
</evidence>
<dbReference type="OrthoDB" id="9813261at2"/>
<evidence type="ECO:0000256" key="1">
    <source>
        <dbReference type="ARBA" id="ARBA00001936"/>
    </source>
</evidence>
<dbReference type="InterPro" id="IPR011127">
    <property type="entry name" value="Dala_Dala_lig_N"/>
</dbReference>
<evidence type="ECO:0000256" key="2">
    <source>
        <dbReference type="ARBA" id="ARBA00003921"/>
    </source>
</evidence>
<dbReference type="EMBL" id="CP000853">
    <property type="protein sequence ID" value="ABW17855.1"/>
    <property type="molecule type" value="Genomic_DNA"/>
</dbReference>
<evidence type="ECO:0000256" key="5">
    <source>
        <dbReference type="ARBA" id="ARBA00010871"/>
    </source>
</evidence>
<feature type="binding site" evidence="25">
    <location>
        <position position="322"/>
    </location>
    <ligand>
        <name>Mg(2+)</name>
        <dbReference type="ChEBI" id="CHEBI:18420"/>
        <label>1</label>
    </ligand>
</feature>
<dbReference type="STRING" id="350688.Clos_0292"/>
<evidence type="ECO:0000313" key="28">
    <source>
        <dbReference type="EMBL" id="ABW17855.1"/>
    </source>
</evidence>
<dbReference type="SUPFAM" id="SSF56059">
    <property type="entry name" value="Glutathione synthetase ATP-binding domain-like"/>
    <property type="match status" value="1"/>
</dbReference>
<keyword evidence="8 22" id="KW-0436">Ligase</keyword>
<dbReference type="Proteomes" id="UP000000269">
    <property type="component" value="Chromosome"/>
</dbReference>
<dbReference type="AlphaFoldDB" id="A8ML38"/>
<evidence type="ECO:0000256" key="25">
    <source>
        <dbReference type="PIRSR" id="PIRSR039102-3"/>
    </source>
</evidence>
<keyword evidence="9 25" id="KW-0479">Metal-binding</keyword>
<dbReference type="eggNOG" id="COG1181">
    <property type="taxonomic scope" value="Bacteria"/>
</dbReference>
<feature type="domain" description="ATP-grasp" evidence="27">
    <location>
        <begin position="149"/>
        <end position="355"/>
    </location>
</feature>
<evidence type="ECO:0000256" key="21">
    <source>
        <dbReference type="ARBA" id="ARBA00077154"/>
    </source>
</evidence>
<accession>A8ML38</accession>
<evidence type="ECO:0000256" key="7">
    <source>
        <dbReference type="ARBA" id="ARBA00022490"/>
    </source>
</evidence>
<dbReference type="GO" id="GO:0071555">
    <property type="term" value="P:cell wall organization"/>
    <property type="evidence" value="ECO:0007669"/>
    <property type="project" value="UniProtKB-KW"/>
</dbReference>
<feature type="binding site" evidence="24">
    <location>
        <position position="145"/>
    </location>
    <ligand>
        <name>ATP</name>
        <dbReference type="ChEBI" id="CHEBI:30616"/>
    </ligand>
</feature>
<keyword evidence="10 24" id="KW-0547">Nucleotide-binding</keyword>
<evidence type="ECO:0000256" key="6">
    <source>
        <dbReference type="ARBA" id="ARBA00012216"/>
    </source>
</evidence>
<evidence type="ECO:0000256" key="3">
    <source>
        <dbReference type="ARBA" id="ARBA00004496"/>
    </source>
</evidence>
<dbReference type="Gene3D" id="3.30.1490.20">
    <property type="entry name" value="ATP-grasp fold, A domain"/>
    <property type="match status" value="1"/>
</dbReference>
<organism evidence="28 29">
    <name type="scientific">Alkaliphilus oremlandii (strain OhILAs)</name>
    <name type="common">Clostridium oremlandii (strain OhILAs)</name>
    <dbReference type="NCBI Taxonomy" id="350688"/>
    <lineage>
        <taxon>Bacteria</taxon>
        <taxon>Bacillati</taxon>
        <taxon>Bacillota</taxon>
        <taxon>Clostridia</taxon>
        <taxon>Peptostreptococcales</taxon>
        <taxon>Natronincolaceae</taxon>
        <taxon>Alkaliphilus</taxon>
    </lineage>
</organism>
<keyword evidence="14 22" id="KW-0573">Peptidoglycan synthesis</keyword>
<name>A8ML38_ALKOO</name>
<evidence type="ECO:0000256" key="11">
    <source>
        <dbReference type="ARBA" id="ARBA00022840"/>
    </source>
</evidence>
<dbReference type="InterPro" id="IPR013815">
    <property type="entry name" value="ATP_grasp_subdomain_1"/>
</dbReference>
<dbReference type="PROSITE" id="PS00843">
    <property type="entry name" value="DALA_DALA_LIGASE_1"/>
    <property type="match status" value="1"/>
</dbReference>
<evidence type="ECO:0000256" key="18">
    <source>
        <dbReference type="ARBA" id="ARBA00060592"/>
    </source>
</evidence>
<dbReference type="InterPro" id="IPR016185">
    <property type="entry name" value="PreATP-grasp_dom_sf"/>
</dbReference>
<feature type="binding site" evidence="24">
    <location>
        <begin position="190"/>
        <end position="192"/>
    </location>
    <ligand>
        <name>ATP</name>
        <dbReference type="ChEBI" id="CHEBI:30616"/>
    </ligand>
</feature>
<evidence type="ECO:0000256" key="19">
    <source>
        <dbReference type="ARBA" id="ARBA00068427"/>
    </source>
</evidence>
<dbReference type="GO" id="GO:0005829">
    <property type="term" value="C:cytosol"/>
    <property type="evidence" value="ECO:0007669"/>
    <property type="project" value="TreeGrafter"/>
</dbReference>
<evidence type="ECO:0000256" key="16">
    <source>
        <dbReference type="ARBA" id="ARBA00023316"/>
    </source>
</evidence>
<evidence type="ECO:0000256" key="15">
    <source>
        <dbReference type="ARBA" id="ARBA00023211"/>
    </source>
</evidence>
<dbReference type="HOGENOM" id="CLU_039268_0_0_9"/>
<comment type="subcellular location">
    <subcellularLocation>
        <location evidence="3 22">Cytoplasm</location>
    </subcellularLocation>
</comment>
<evidence type="ECO:0000256" key="24">
    <source>
        <dbReference type="PIRSR" id="PIRSR039102-2"/>
    </source>
</evidence>
<evidence type="ECO:0000256" key="10">
    <source>
        <dbReference type="ARBA" id="ARBA00022741"/>
    </source>
</evidence>
<evidence type="ECO:0000256" key="22">
    <source>
        <dbReference type="HAMAP-Rule" id="MF_00047"/>
    </source>
</evidence>
<keyword evidence="16 22" id="KW-0961">Cell wall biogenesis/degradation</keyword>
<dbReference type="PROSITE" id="PS50975">
    <property type="entry name" value="ATP_GRASP"/>
    <property type="match status" value="1"/>
</dbReference>
<feature type="binding site" evidence="24">
    <location>
        <begin position="321"/>
        <end position="322"/>
    </location>
    <ligand>
        <name>ATP</name>
        <dbReference type="ChEBI" id="CHEBI:30616"/>
    </ligand>
</feature>
<keyword evidence="11 26" id="KW-0067">ATP-binding</keyword>
<dbReference type="InterPro" id="IPR005905">
    <property type="entry name" value="D_ala_D_ala"/>
</dbReference>
<comment type="catalytic activity">
    <reaction evidence="17 22">
        <text>2 D-alanine + ATP = D-alanyl-D-alanine + ADP + phosphate + H(+)</text>
        <dbReference type="Rhea" id="RHEA:11224"/>
        <dbReference type="ChEBI" id="CHEBI:15378"/>
        <dbReference type="ChEBI" id="CHEBI:30616"/>
        <dbReference type="ChEBI" id="CHEBI:43474"/>
        <dbReference type="ChEBI" id="CHEBI:57416"/>
        <dbReference type="ChEBI" id="CHEBI:57822"/>
        <dbReference type="ChEBI" id="CHEBI:456216"/>
        <dbReference type="EC" id="6.3.2.4"/>
    </reaction>
</comment>
<comment type="cofactor">
    <cofactor evidence="1">
        <name>Mn(2+)</name>
        <dbReference type="ChEBI" id="CHEBI:29035"/>
    </cofactor>
</comment>
<feature type="active site" evidence="23">
    <location>
        <position position="16"/>
    </location>
</feature>
<reference evidence="29" key="1">
    <citation type="submission" date="2007-10" db="EMBL/GenBank/DDBJ databases">
        <title>Complete genome of Alkaliphilus oremlandii OhILAs.</title>
        <authorList>
            <person name="Copeland A."/>
            <person name="Lucas S."/>
            <person name="Lapidus A."/>
            <person name="Barry K."/>
            <person name="Detter J.C."/>
            <person name="Glavina del Rio T."/>
            <person name="Hammon N."/>
            <person name="Israni S."/>
            <person name="Dalin E."/>
            <person name="Tice H."/>
            <person name="Pitluck S."/>
            <person name="Chain P."/>
            <person name="Malfatti S."/>
            <person name="Shin M."/>
            <person name="Vergez L."/>
            <person name="Schmutz J."/>
            <person name="Larimer F."/>
            <person name="Land M."/>
            <person name="Hauser L."/>
            <person name="Kyrpides N."/>
            <person name="Mikhailova N."/>
            <person name="Stolz J.F."/>
            <person name="Dawson A."/>
            <person name="Fisher E."/>
            <person name="Crable B."/>
            <person name="Perera E."/>
            <person name="Lisak J."/>
            <person name="Ranganathan M."/>
            <person name="Basu P."/>
            <person name="Richardson P."/>
        </authorList>
    </citation>
    <scope>NUCLEOTIDE SEQUENCE [LARGE SCALE GENOMIC DNA]</scope>
    <source>
        <strain evidence="29">OhILAs</strain>
    </source>
</reference>
<dbReference type="NCBIfam" id="NF002526">
    <property type="entry name" value="PRK01966.1-2"/>
    <property type="match status" value="1"/>
</dbReference>
<evidence type="ECO:0000256" key="14">
    <source>
        <dbReference type="ARBA" id="ARBA00022984"/>
    </source>
</evidence>
<feature type="binding site" evidence="25">
    <location>
        <position position="322"/>
    </location>
    <ligand>
        <name>Mg(2+)</name>
        <dbReference type="ChEBI" id="CHEBI:18420"/>
        <label>2</label>
    </ligand>
</feature>
<dbReference type="KEGG" id="aoe:Clos_0292"/>
<evidence type="ECO:0000256" key="13">
    <source>
        <dbReference type="ARBA" id="ARBA00022960"/>
    </source>
</evidence>
<comment type="pathway">
    <text evidence="18">Glycan biosynthesis.</text>
</comment>
<dbReference type="NCBIfam" id="NF002378">
    <property type="entry name" value="PRK01372.1"/>
    <property type="match status" value="1"/>
</dbReference>
<dbReference type="SUPFAM" id="SSF52440">
    <property type="entry name" value="PreATP-grasp domain"/>
    <property type="match status" value="1"/>
</dbReference>
<dbReference type="PANTHER" id="PTHR23132:SF25">
    <property type="entry name" value="D-ALANINE--D-ALANINE LIGASE A"/>
    <property type="match status" value="1"/>
</dbReference>
<dbReference type="InterPro" id="IPR011095">
    <property type="entry name" value="Dala_Dala_lig_C"/>
</dbReference>
<dbReference type="HAMAP" id="MF_00047">
    <property type="entry name" value="Dala_Dala_lig"/>
    <property type="match status" value="1"/>
</dbReference>
<evidence type="ECO:0000256" key="17">
    <source>
        <dbReference type="ARBA" id="ARBA00047614"/>
    </source>
</evidence>
<keyword evidence="13 22" id="KW-0133">Cell shape</keyword>
<dbReference type="Pfam" id="PF01820">
    <property type="entry name" value="Dala_Dala_lig_N"/>
    <property type="match status" value="1"/>
</dbReference>
<dbReference type="NCBIfam" id="TIGR01205">
    <property type="entry name" value="D_ala_D_alaTIGR"/>
    <property type="match status" value="1"/>
</dbReference>
<feature type="binding site" evidence="24">
    <location>
        <begin position="228"/>
        <end position="235"/>
    </location>
    <ligand>
        <name>ATP</name>
        <dbReference type="ChEBI" id="CHEBI:30616"/>
    </ligand>
</feature>
<feature type="active site" evidence="23">
    <location>
        <position position="198"/>
    </location>
</feature>
<dbReference type="InterPro" id="IPR011761">
    <property type="entry name" value="ATP-grasp"/>
</dbReference>
<dbReference type="EC" id="6.3.2.4" evidence="6 22"/>
<dbReference type="FunFam" id="3.30.1490.20:FF:000007">
    <property type="entry name" value="D-alanine--D-alanine ligase"/>
    <property type="match status" value="1"/>
</dbReference>
<comment type="function">
    <text evidence="2 22">Cell wall formation.</text>
</comment>
<comment type="pathway">
    <text evidence="4 22">Cell wall biogenesis; peptidoglycan biosynthesis.</text>
</comment>
<dbReference type="PANTHER" id="PTHR23132">
    <property type="entry name" value="D-ALANINE--D-ALANINE LIGASE"/>
    <property type="match status" value="1"/>
</dbReference>
<keyword evidence="12 25" id="KW-0460">Magnesium</keyword>
<feature type="binding site" evidence="25">
    <location>
        <position position="308"/>
    </location>
    <ligand>
        <name>Mg(2+)</name>
        <dbReference type="ChEBI" id="CHEBI:18420"/>
        <label>1</label>
    </ligand>
</feature>
<dbReference type="Pfam" id="PF07478">
    <property type="entry name" value="Dala_Dala_lig_C"/>
    <property type="match status" value="1"/>
</dbReference>
<evidence type="ECO:0000256" key="9">
    <source>
        <dbReference type="ARBA" id="ARBA00022723"/>
    </source>
</evidence>
<dbReference type="UniPathway" id="UPA00219"/>
<dbReference type="GO" id="GO:0005524">
    <property type="term" value="F:ATP binding"/>
    <property type="evidence" value="ECO:0007669"/>
    <property type="project" value="UniProtKB-UniRule"/>
</dbReference>
<dbReference type="NCBIfam" id="NF002528">
    <property type="entry name" value="PRK01966.1-4"/>
    <property type="match status" value="1"/>
</dbReference>
<dbReference type="InterPro" id="IPR000291">
    <property type="entry name" value="D-Ala_lig_Van_CS"/>
</dbReference>
<evidence type="ECO:0000256" key="8">
    <source>
        <dbReference type="ARBA" id="ARBA00022598"/>
    </source>
</evidence>
<feature type="active site" evidence="23">
    <location>
        <position position="333"/>
    </location>
</feature>
<evidence type="ECO:0000256" key="23">
    <source>
        <dbReference type="PIRSR" id="PIRSR039102-1"/>
    </source>
</evidence>
<evidence type="ECO:0000256" key="4">
    <source>
        <dbReference type="ARBA" id="ARBA00004752"/>
    </source>
</evidence>
<evidence type="ECO:0000313" key="29">
    <source>
        <dbReference type="Proteomes" id="UP000000269"/>
    </source>
</evidence>